<dbReference type="GO" id="GO:0005576">
    <property type="term" value="C:extracellular region"/>
    <property type="evidence" value="ECO:0007669"/>
    <property type="project" value="TreeGrafter"/>
</dbReference>
<dbReference type="CAZy" id="GH18">
    <property type="family name" value="Glycoside Hydrolase Family 18"/>
</dbReference>
<dbReference type="InterPro" id="IPR050542">
    <property type="entry name" value="Glycosyl_Hydrlase18_Chitinase"/>
</dbReference>
<dbReference type="OMA" id="CPQIGAD"/>
<dbReference type="HOGENOM" id="CLU_007818_1_0_1"/>
<keyword evidence="4 10" id="KW-0378">Hydrolase</keyword>
<dbReference type="AlphaFoldDB" id="E4ZRU7"/>
<dbReference type="PROSITE" id="PS01095">
    <property type="entry name" value="GH18_1"/>
    <property type="match status" value="1"/>
</dbReference>
<accession>E4ZRU7</accession>
<reference evidence="14" key="1">
    <citation type="journal article" date="2011" name="Nat. Commun.">
        <title>Effector diversification within compartments of the Leptosphaeria maculans genome affected by Repeat-Induced Point mutations.</title>
        <authorList>
            <person name="Rouxel T."/>
            <person name="Grandaubert J."/>
            <person name="Hane J.K."/>
            <person name="Hoede C."/>
            <person name="van de Wouw A.P."/>
            <person name="Couloux A."/>
            <person name="Dominguez V."/>
            <person name="Anthouard V."/>
            <person name="Bally P."/>
            <person name="Bourras S."/>
            <person name="Cozijnsen A.J."/>
            <person name="Ciuffetti L.M."/>
            <person name="Degrave A."/>
            <person name="Dilmaghani A."/>
            <person name="Duret L."/>
            <person name="Fudal I."/>
            <person name="Goodwin S.B."/>
            <person name="Gout L."/>
            <person name="Glaser N."/>
            <person name="Linglin J."/>
            <person name="Kema G.H.J."/>
            <person name="Lapalu N."/>
            <person name="Lawrence C.B."/>
            <person name="May K."/>
            <person name="Meyer M."/>
            <person name="Ollivier B."/>
            <person name="Poulain J."/>
            <person name="Schoch C.L."/>
            <person name="Simon A."/>
            <person name="Spatafora J.W."/>
            <person name="Stachowiak A."/>
            <person name="Turgeon B.G."/>
            <person name="Tyler B.M."/>
            <person name="Vincent D."/>
            <person name="Weissenbach J."/>
            <person name="Amselem J."/>
            <person name="Quesneville H."/>
            <person name="Oliver R.P."/>
            <person name="Wincker P."/>
            <person name="Balesdent M.-H."/>
            <person name="Howlett B.J."/>
        </authorList>
    </citation>
    <scope>NUCLEOTIDE SEQUENCE [LARGE SCALE GENOMIC DNA]</scope>
    <source>
        <strain evidence="14">JN3 / isolate v23.1.3 / race Av1-4-5-6-7-8</strain>
    </source>
</reference>
<evidence type="ECO:0000256" key="9">
    <source>
        <dbReference type="ARBA" id="ARBA00025727"/>
    </source>
</evidence>
<dbReference type="RefSeq" id="XP_003837384.1">
    <property type="nucleotide sequence ID" value="XM_003837336.1"/>
</dbReference>
<evidence type="ECO:0000313" key="14">
    <source>
        <dbReference type="Proteomes" id="UP000002668"/>
    </source>
</evidence>
<dbReference type="Pfam" id="PF00704">
    <property type="entry name" value="Glyco_hydro_18"/>
    <property type="match status" value="1"/>
</dbReference>
<dbReference type="EC" id="3.2.1.14" evidence="2"/>
<keyword evidence="14" id="KW-1185">Reference proteome</keyword>
<gene>
    <name evidence="13" type="ORF">LEMA_P036180.1</name>
</gene>
<proteinExistence type="inferred from homology"/>
<evidence type="ECO:0000256" key="4">
    <source>
        <dbReference type="ARBA" id="ARBA00022801"/>
    </source>
</evidence>
<dbReference type="Gene3D" id="3.20.20.80">
    <property type="entry name" value="Glycosidases"/>
    <property type="match status" value="1"/>
</dbReference>
<keyword evidence="11" id="KW-0732">Signal</keyword>
<comment type="similarity">
    <text evidence="9">Belongs to the glycosyl hydrolase 18 family. Chitinase class III subfamily.</text>
</comment>
<evidence type="ECO:0000256" key="10">
    <source>
        <dbReference type="RuleBase" id="RU000489"/>
    </source>
</evidence>
<dbReference type="InterPro" id="IPR001223">
    <property type="entry name" value="Glyco_hydro18_cat"/>
</dbReference>
<dbReference type="GO" id="GO:0008843">
    <property type="term" value="F:endochitinase activity"/>
    <property type="evidence" value="ECO:0007669"/>
    <property type="project" value="UniProtKB-EC"/>
</dbReference>
<dbReference type="InterPro" id="IPR045321">
    <property type="entry name" value="Cts1-like"/>
</dbReference>
<keyword evidence="6" id="KW-0119">Carbohydrate metabolism</keyword>
<dbReference type="PANTHER" id="PTHR45708">
    <property type="entry name" value="ENDOCHITINASE"/>
    <property type="match status" value="1"/>
</dbReference>
<feature type="signal peptide" evidence="11">
    <location>
        <begin position="1"/>
        <end position="19"/>
    </location>
</feature>
<dbReference type="GO" id="GO:0006032">
    <property type="term" value="P:chitin catabolic process"/>
    <property type="evidence" value="ECO:0007669"/>
    <property type="project" value="UniProtKB-KW"/>
</dbReference>
<dbReference type="GO" id="GO:0000272">
    <property type="term" value="P:polysaccharide catabolic process"/>
    <property type="evidence" value="ECO:0007669"/>
    <property type="project" value="UniProtKB-KW"/>
</dbReference>
<keyword evidence="5" id="KW-0146">Chitin degradation</keyword>
<evidence type="ECO:0000256" key="3">
    <source>
        <dbReference type="ARBA" id="ARBA00022669"/>
    </source>
</evidence>
<dbReference type="Proteomes" id="UP000002668">
    <property type="component" value="Genome"/>
</dbReference>
<dbReference type="OrthoDB" id="6020543at2759"/>
<dbReference type="GeneID" id="13284919"/>
<evidence type="ECO:0000256" key="7">
    <source>
        <dbReference type="ARBA" id="ARBA00023295"/>
    </source>
</evidence>
<evidence type="ECO:0000256" key="6">
    <source>
        <dbReference type="ARBA" id="ARBA00023277"/>
    </source>
</evidence>
<evidence type="ECO:0000256" key="11">
    <source>
        <dbReference type="SAM" id="SignalP"/>
    </source>
</evidence>
<feature type="chain" id="PRO_5003193127" description="chitinase" evidence="11">
    <location>
        <begin position="20"/>
        <end position="330"/>
    </location>
</feature>
<dbReference type="STRING" id="985895.E4ZRU7"/>
<dbReference type="eggNOG" id="KOG4701">
    <property type="taxonomic scope" value="Eukaryota"/>
</dbReference>
<name>E4ZRU7_LEPMJ</name>
<evidence type="ECO:0000256" key="8">
    <source>
        <dbReference type="ARBA" id="ARBA00023326"/>
    </source>
</evidence>
<keyword evidence="7 10" id="KW-0326">Glycosidase</keyword>
<evidence type="ECO:0000256" key="1">
    <source>
        <dbReference type="ARBA" id="ARBA00000822"/>
    </source>
</evidence>
<evidence type="ECO:0000313" key="13">
    <source>
        <dbReference type="EMBL" id="CBX93944.1"/>
    </source>
</evidence>
<evidence type="ECO:0000256" key="2">
    <source>
        <dbReference type="ARBA" id="ARBA00012729"/>
    </source>
</evidence>
<keyword evidence="8" id="KW-0624">Polysaccharide degradation</keyword>
<feature type="domain" description="GH18" evidence="12">
    <location>
        <begin position="27"/>
        <end position="318"/>
    </location>
</feature>
<dbReference type="VEuPathDB" id="FungiDB:LEMA_P036180.1"/>
<dbReference type="PROSITE" id="PS51910">
    <property type="entry name" value="GH18_2"/>
    <property type="match status" value="1"/>
</dbReference>
<dbReference type="SUPFAM" id="SSF51445">
    <property type="entry name" value="(Trans)glycosidases"/>
    <property type="match status" value="1"/>
</dbReference>
<evidence type="ECO:0000256" key="5">
    <source>
        <dbReference type="ARBA" id="ARBA00023024"/>
    </source>
</evidence>
<comment type="catalytic activity">
    <reaction evidence="1">
        <text>Random endo-hydrolysis of N-acetyl-beta-D-glucosaminide (1-&gt;4)-beta-linkages in chitin and chitodextrins.</text>
        <dbReference type="EC" id="3.2.1.14"/>
    </reaction>
</comment>
<dbReference type="FunCoup" id="E4ZRU7">
    <property type="interactions" value="138"/>
</dbReference>
<sequence>MKLLSIAHTILCMSSFALADYNPAVKTNLAVYWGQNSAAQPTSQNRLSTYCEDTNIDIIILSFVVSINSGKGEPELNFANQQGKCDESKQPLICPEIEADIKTCQSKKKTILLSIGGAISADPGFPDAPAAVHAAEKIWQMFGPNQGKSGIARPFGSASVDGFDLDFEHSMPNGAAFANALRAQMQGTASHDKPFYLTAAPQCPLDPIPLAQKEILENVHFDMVFVQFYNNPQCNTGSVPNFSAWSDWAKSKNSTFFVGLPAGKTAASSGYVEPANLGAYLEKAKESEKMGGVMLWDASQAWGNDKYHNKVKTALNGAKTKRSSRFGLAI</sequence>
<protein>
    <recommendedName>
        <fullName evidence="2">chitinase</fullName>
        <ecNumber evidence="2">3.2.1.14</ecNumber>
    </recommendedName>
</protein>
<dbReference type="InterPro" id="IPR017853">
    <property type="entry name" value="GH"/>
</dbReference>
<keyword evidence="3" id="KW-0147">Chitin-binding</keyword>
<dbReference type="GO" id="GO:0008061">
    <property type="term" value="F:chitin binding"/>
    <property type="evidence" value="ECO:0007669"/>
    <property type="project" value="UniProtKB-KW"/>
</dbReference>
<dbReference type="CDD" id="cd02877">
    <property type="entry name" value="GH18_hevamine_XipI_class_III"/>
    <property type="match status" value="1"/>
</dbReference>
<dbReference type="InParanoid" id="E4ZRU7"/>
<dbReference type="EMBL" id="FP929116">
    <property type="protein sequence ID" value="CBX93944.1"/>
    <property type="molecule type" value="Genomic_DNA"/>
</dbReference>
<organism evidence="14">
    <name type="scientific">Leptosphaeria maculans (strain JN3 / isolate v23.1.3 / race Av1-4-5-6-7-8)</name>
    <name type="common">Blackleg fungus</name>
    <name type="synonym">Phoma lingam</name>
    <dbReference type="NCBI Taxonomy" id="985895"/>
    <lineage>
        <taxon>Eukaryota</taxon>
        <taxon>Fungi</taxon>
        <taxon>Dikarya</taxon>
        <taxon>Ascomycota</taxon>
        <taxon>Pezizomycotina</taxon>
        <taxon>Dothideomycetes</taxon>
        <taxon>Pleosporomycetidae</taxon>
        <taxon>Pleosporales</taxon>
        <taxon>Pleosporineae</taxon>
        <taxon>Leptosphaeriaceae</taxon>
        <taxon>Plenodomus</taxon>
        <taxon>Plenodomus lingam/Leptosphaeria maculans species complex</taxon>
    </lineage>
</organism>
<dbReference type="PANTHER" id="PTHR45708:SF49">
    <property type="entry name" value="ENDOCHITINASE"/>
    <property type="match status" value="1"/>
</dbReference>
<dbReference type="InterPro" id="IPR001579">
    <property type="entry name" value="Glyco_hydro_18_chit_AS"/>
</dbReference>
<evidence type="ECO:0000259" key="12">
    <source>
        <dbReference type="PROSITE" id="PS51910"/>
    </source>
</evidence>